<organism evidence="7">
    <name type="scientific">Iridovirus LCIVAC01</name>
    <dbReference type="NCBI Taxonomy" id="2506607"/>
    <lineage>
        <taxon>Viruses</taxon>
        <taxon>Varidnaviria</taxon>
        <taxon>Bamfordvirae</taxon>
        <taxon>Nucleocytoviricota</taxon>
        <taxon>Megaviricetes</taxon>
        <taxon>Pimascovirales</taxon>
        <taxon>Pimascovirales incertae sedis</taxon>
        <taxon>Iridoviridae</taxon>
    </lineage>
</organism>
<evidence type="ECO:0000256" key="5">
    <source>
        <dbReference type="SAM" id="Phobius"/>
    </source>
</evidence>
<evidence type="ECO:0000256" key="1">
    <source>
        <dbReference type="ARBA" id="ARBA00004141"/>
    </source>
</evidence>
<dbReference type="GO" id="GO:0016020">
    <property type="term" value="C:membrane"/>
    <property type="evidence" value="ECO:0007669"/>
    <property type="project" value="UniProtKB-SubCell"/>
</dbReference>
<protein>
    <recommendedName>
        <fullName evidence="6">TLC domain-containing protein</fullName>
    </recommendedName>
</protein>
<gene>
    <name evidence="7" type="ORF">LCIVAC01_01520</name>
</gene>
<dbReference type="Pfam" id="PF03798">
    <property type="entry name" value="TRAM_LAG1_CLN8"/>
    <property type="match status" value="1"/>
</dbReference>
<feature type="transmembrane region" description="Helical" evidence="5">
    <location>
        <begin position="21"/>
        <end position="38"/>
    </location>
</feature>
<keyword evidence="3 5" id="KW-1133">Transmembrane helix</keyword>
<dbReference type="InterPro" id="IPR006634">
    <property type="entry name" value="TLC-dom"/>
</dbReference>
<feature type="transmembrane region" description="Helical" evidence="5">
    <location>
        <begin position="50"/>
        <end position="72"/>
    </location>
</feature>
<dbReference type="EMBL" id="MK500318">
    <property type="protein sequence ID" value="QBK85343.1"/>
    <property type="molecule type" value="Genomic_DNA"/>
</dbReference>
<reference evidence="7" key="1">
    <citation type="journal article" date="2019" name="MBio">
        <title>Virus Genomes from Deep Sea Sediments Expand the Ocean Megavirome and Support Independent Origins of Viral Gigantism.</title>
        <authorList>
            <person name="Backstrom D."/>
            <person name="Yutin N."/>
            <person name="Jorgensen S.L."/>
            <person name="Dharamshi J."/>
            <person name="Homa F."/>
            <person name="Zaremba-Niedwiedzka K."/>
            <person name="Spang A."/>
            <person name="Wolf Y.I."/>
            <person name="Koonin E.V."/>
            <person name="Ettema T.J."/>
        </authorList>
    </citation>
    <scope>NUCLEOTIDE SEQUENCE</scope>
</reference>
<keyword evidence="4 5" id="KW-0472">Membrane</keyword>
<evidence type="ECO:0000256" key="3">
    <source>
        <dbReference type="ARBA" id="ARBA00022989"/>
    </source>
</evidence>
<evidence type="ECO:0000259" key="6">
    <source>
        <dbReference type="Pfam" id="PF03798"/>
    </source>
</evidence>
<name>A0A481YQ06_9VIRU</name>
<accession>A0A481YQ06</accession>
<comment type="subcellular location">
    <subcellularLocation>
        <location evidence="1">Membrane</location>
        <topology evidence="1">Multi-pass membrane protein</topology>
    </subcellularLocation>
</comment>
<evidence type="ECO:0000313" key="7">
    <source>
        <dbReference type="EMBL" id="QBK85343.1"/>
    </source>
</evidence>
<sequence length="96" mass="11524">MLFSQGYYIYDFLQYKWNSKNAVFLIHHVVSIYVLTYLRTYDEGDQNALALVIGLLGAELSNIPMYITYHFIQEKKRCWKIMVNQGYDERDEKEKK</sequence>
<feature type="domain" description="TLC" evidence="6">
    <location>
        <begin position="2"/>
        <end position="75"/>
    </location>
</feature>
<evidence type="ECO:0000256" key="4">
    <source>
        <dbReference type="ARBA" id="ARBA00023136"/>
    </source>
</evidence>
<proteinExistence type="predicted"/>
<keyword evidence="2 5" id="KW-0812">Transmembrane</keyword>
<evidence type="ECO:0000256" key="2">
    <source>
        <dbReference type="ARBA" id="ARBA00022692"/>
    </source>
</evidence>